<dbReference type="PANTHER" id="PTHR48051">
    <property type="match status" value="1"/>
</dbReference>
<feature type="coiled-coil region" evidence="4">
    <location>
        <begin position="533"/>
        <end position="591"/>
    </location>
</feature>
<protein>
    <recommendedName>
        <fullName evidence="6">EF-hand domain-containing protein</fullName>
    </recommendedName>
</protein>
<feature type="coiled-coil region" evidence="4">
    <location>
        <begin position="218"/>
        <end position="252"/>
    </location>
</feature>
<keyword evidence="2" id="KW-0677">Repeat</keyword>
<dbReference type="SUPFAM" id="SSF52058">
    <property type="entry name" value="L domain-like"/>
    <property type="match status" value="1"/>
</dbReference>
<dbReference type="SUPFAM" id="SSF47473">
    <property type="entry name" value="EF-hand"/>
    <property type="match status" value="2"/>
</dbReference>
<feature type="coiled-coil region" evidence="4">
    <location>
        <begin position="343"/>
        <end position="370"/>
    </location>
</feature>
<feature type="region of interest" description="Disordered" evidence="5">
    <location>
        <begin position="1"/>
        <end position="28"/>
    </location>
</feature>
<keyword evidence="4" id="KW-0175">Coiled coil</keyword>
<name>A0A835Z644_9STRA</name>
<dbReference type="Pfam" id="PF13833">
    <property type="entry name" value="EF-hand_8"/>
    <property type="match status" value="1"/>
</dbReference>
<dbReference type="PANTHER" id="PTHR48051:SF1">
    <property type="entry name" value="RAS SUPPRESSOR PROTEIN 1"/>
    <property type="match status" value="1"/>
</dbReference>
<feature type="region of interest" description="Disordered" evidence="5">
    <location>
        <begin position="825"/>
        <end position="871"/>
    </location>
</feature>
<dbReference type="AlphaFoldDB" id="A0A835Z644"/>
<dbReference type="EMBL" id="JAFCMP010000085">
    <property type="protein sequence ID" value="KAG5187695.1"/>
    <property type="molecule type" value="Genomic_DNA"/>
</dbReference>
<evidence type="ECO:0000256" key="4">
    <source>
        <dbReference type="SAM" id="Coils"/>
    </source>
</evidence>
<dbReference type="SMART" id="SM00054">
    <property type="entry name" value="EFh"/>
    <property type="match status" value="4"/>
</dbReference>
<organism evidence="7 8">
    <name type="scientific">Tribonema minus</name>
    <dbReference type="NCBI Taxonomy" id="303371"/>
    <lineage>
        <taxon>Eukaryota</taxon>
        <taxon>Sar</taxon>
        <taxon>Stramenopiles</taxon>
        <taxon>Ochrophyta</taxon>
        <taxon>PX clade</taxon>
        <taxon>Xanthophyceae</taxon>
        <taxon>Tribonematales</taxon>
        <taxon>Tribonemataceae</taxon>
        <taxon>Tribonema</taxon>
    </lineage>
</organism>
<dbReference type="GO" id="GO:0005509">
    <property type="term" value="F:calcium ion binding"/>
    <property type="evidence" value="ECO:0007669"/>
    <property type="project" value="InterPro"/>
</dbReference>
<dbReference type="PROSITE" id="PS00018">
    <property type="entry name" value="EF_HAND_1"/>
    <property type="match status" value="2"/>
</dbReference>
<dbReference type="InterPro" id="IPR003591">
    <property type="entry name" value="Leu-rich_rpt_typical-subtyp"/>
</dbReference>
<evidence type="ECO:0000256" key="1">
    <source>
        <dbReference type="ARBA" id="ARBA00022614"/>
    </source>
</evidence>
<accession>A0A835Z644</accession>
<feature type="compositionally biased region" description="Basic residues" evidence="5">
    <location>
        <begin position="837"/>
        <end position="848"/>
    </location>
</feature>
<dbReference type="PROSITE" id="PS00435">
    <property type="entry name" value="PEROXIDASE_1"/>
    <property type="match status" value="1"/>
</dbReference>
<comment type="caution">
    <text evidence="7">The sequence shown here is derived from an EMBL/GenBank/DDBJ whole genome shotgun (WGS) entry which is preliminary data.</text>
</comment>
<dbReference type="InterPro" id="IPR001611">
    <property type="entry name" value="Leu-rich_rpt"/>
</dbReference>
<proteinExistence type="predicted"/>
<dbReference type="InterPro" id="IPR032675">
    <property type="entry name" value="LRR_dom_sf"/>
</dbReference>
<dbReference type="InterPro" id="IPR018247">
    <property type="entry name" value="EF_Hand_1_Ca_BS"/>
</dbReference>
<evidence type="ECO:0000313" key="7">
    <source>
        <dbReference type="EMBL" id="KAG5187695.1"/>
    </source>
</evidence>
<dbReference type="InterPro" id="IPR002048">
    <property type="entry name" value="EF_hand_dom"/>
</dbReference>
<evidence type="ECO:0000256" key="5">
    <source>
        <dbReference type="SAM" id="MobiDB-lite"/>
    </source>
</evidence>
<sequence>MADGLPDGEYGRKPEHHNSGAHHDSEKQLPPLQRALKKLQRASLAYDPGRDGVFREGFAGSRLRRAELRSMLWRLFCVKLSADELDAVFTFFSAKGELRRAGGSSAAVLPHKNGPLALAPPPELSATPLQLSAAAVAAHDNDSDEAALDGSVFLLHFLQLGHAERERKNREQLHRDRACRDALEAQRIHAPRAITSRCSCESGCSPSLRLIALQIRALVMLREQLHRDRARRDELEAQRAREEERAAAEAERGLRVPYAPEDMDSALAKLMEAAVRYDKSHPAAVGLDAFEGAKMTAPVFCEQLRRTFRIRLTPPELAALMQHFDKAGDGTVDTATFLLTFFKTGFRERARRLQEKRAAEQRQREAADAERTAWLEAQARRNELKAQARRNELKAWMDARWFAYRYARWYLIYALNLPLCALIRHVRAPSLLVDFTFTDADVASGLAKLRAVAAMYDPSSPSALSLEGFGGESMQPHVFKDQLTRVFRLRPSPRELGALMRHFNVSGDGTVNCVEFTKTFFRLGFDERAKRRKAAIEEQRVREAQALEEEEKAQEEARARAELQVDYDFTEQDSESAMAKLRRAAERYDRNHPSSMSLAAFEGAKMAPHVFKEQLKRVFNIVLTRPELGALMRHFDKDGDGSVDCAEFLLSFFKTGFAARNAALERRRRAARARQDEARTREERERAEYEARSAAAVASFTERDLEEALDLILKAASRYDRQALGPGGLEGWCLYRMTPYQLKDQLHRSFQIRPTPPQLGAIMAMFDLDRSGTVEIPEFLNAFFKIGMTAKAMLGHKDTPQRLRQYRDTLKQALAADVQLEVARPAVPESAGSAKGPHQRSQQRRRLKLASSQGARDGDGDDKGDKRVKRRVASARATLRLDLSTWHDRRDGDAVLYAVPAAALSITALAELWLTNNDIPALPPEIGALTSLHTLGVGGNCLTSVPPEVGRLTALRRLHCEGNWLRDLPPELALCTGLRELRLDCNQFTAVPPCLLRLRGLEALSLSRNLIGRLPANPGGLRSLLELDLDGNPLGGPAVPPPIFALINLVALGLANTGVAEAEGRAVIAAALSLDSLRIGGASPVAAAAARVAGAAIQSAGLCVPPAPAPLLRPLSCAGAPHAYSGVPLQEYRALVRVRTARRHAPPRQSRSAGTGG</sequence>
<gene>
    <name evidence="7" type="ORF">JKP88DRAFT_253942</name>
</gene>
<feature type="domain" description="EF-hand" evidence="6">
    <location>
        <begin position="623"/>
        <end position="658"/>
    </location>
</feature>
<feature type="domain" description="EF-hand" evidence="6">
    <location>
        <begin position="312"/>
        <end position="347"/>
    </location>
</feature>
<keyword evidence="3" id="KW-0106">Calcium</keyword>
<dbReference type="InterPro" id="IPR050216">
    <property type="entry name" value="LRR_domain-containing"/>
</dbReference>
<evidence type="ECO:0000256" key="3">
    <source>
        <dbReference type="ARBA" id="ARBA00022837"/>
    </source>
</evidence>
<keyword evidence="8" id="KW-1185">Reference proteome</keyword>
<feature type="compositionally biased region" description="Basic and acidic residues" evidence="5">
    <location>
        <begin position="856"/>
        <end position="865"/>
    </location>
</feature>
<dbReference type="InterPro" id="IPR019793">
    <property type="entry name" value="Peroxidases_heam-ligand_BS"/>
</dbReference>
<dbReference type="Proteomes" id="UP000664859">
    <property type="component" value="Unassembled WGS sequence"/>
</dbReference>
<dbReference type="SMART" id="SM00369">
    <property type="entry name" value="LRR_TYP"/>
    <property type="match status" value="5"/>
</dbReference>
<feature type="compositionally biased region" description="Basic and acidic residues" evidence="5">
    <location>
        <begin position="9"/>
        <end position="27"/>
    </location>
</feature>
<evidence type="ECO:0000313" key="8">
    <source>
        <dbReference type="Proteomes" id="UP000664859"/>
    </source>
</evidence>
<feature type="domain" description="EF-hand" evidence="6">
    <location>
        <begin position="754"/>
        <end position="789"/>
    </location>
</feature>
<keyword evidence="1" id="KW-0433">Leucine-rich repeat</keyword>
<dbReference type="InterPro" id="IPR011992">
    <property type="entry name" value="EF-hand-dom_pair"/>
</dbReference>
<dbReference type="PROSITE" id="PS50222">
    <property type="entry name" value="EF_HAND_2"/>
    <property type="match status" value="3"/>
</dbReference>
<evidence type="ECO:0000259" key="6">
    <source>
        <dbReference type="PROSITE" id="PS50222"/>
    </source>
</evidence>
<dbReference type="Pfam" id="PF13855">
    <property type="entry name" value="LRR_8"/>
    <property type="match status" value="1"/>
</dbReference>
<dbReference type="Gene3D" id="3.80.10.10">
    <property type="entry name" value="Ribonuclease Inhibitor"/>
    <property type="match status" value="1"/>
</dbReference>
<reference evidence="7" key="1">
    <citation type="submission" date="2021-02" db="EMBL/GenBank/DDBJ databases">
        <title>First Annotated Genome of the Yellow-green Alga Tribonema minus.</title>
        <authorList>
            <person name="Mahan K.M."/>
        </authorList>
    </citation>
    <scope>NUCLEOTIDE SEQUENCE</scope>
    <source>
        <strain evidence="7">UTEX B ZZ1240</strain>
    </source>
</reference>
<dbReference type="GO" id="GO:0005737">
    <property type="term" value="C:cytoplasm"/>
    <property type="evidence" value="ECO:0007669"/>
    <property type="project" value="TreeGrafter"/>
</dbReference>
<feature type="coiled-coil region" evidence="4">
    <location>
        <begin position="661"/>
        <end position="692"/>
    </location>
</feature>
<evidence type="ECO:0000256" key="2">
    <source>
        <dbReference type="ARBA" id="ARBA00022737"/>
    </source>
</evidence>
<dbReference type="OrthoDB" id="201278at2759"/>
<dbReference type="Gene3D" id="1.10.238.10">
    <property type="entry name" value="EF-hand"/>
    <property type="match status" value="2"/>
</dbReference>